<gene>
    <name evidence="1" type="ORF">SAMN06296052_110113</name>
</gene>
<dbReference type="AlphaFoldDB" id="A0A239G7W2"/>
<evidence type="ECO:0000313" key="2">
    <source>
        <dbReference type="Proteomes" id="UP000198432"/>
    </source>
</evidence>
<protein>
    <submittedName>
        <fullName evidence="1">Uncharacterized protein</fullName>
    </submittedName>
</protein>
<reference evidence="2" key="1">
    <citation type="submission" date="2017-06" db="EMBL/GenBank/DDBJ databases">
        <authorList>
            <person name="Varghese N."/>
            <person name="Submissions S."/>
        </authorList>
    </citation>
    <scope>NUCLEOTIDE SEQUENCE [LARGE SCALE GENOMIC DNA]</scope>
    <source>
        <strain evidence="2">NKM1</strain>
    </source>
</reference>
<keyword evidence="2" id="KW-1185">Reference proteome</keyword>
<name>A0A239G7W2_9BACT</name>
<sequence>MYTLSRMGKRQIRIFRKDLLQHNLELLQRPTVQVVLRNRVVLTGVLRAVDPAGLQLQDQRFHRHTMPMEEVEEVIYDIEAAY</sequence>
<dbReference type="Proteomes" id="UP000198432">
    <property type="component" value="Unassembled WGS sequence"/>
</dbReference>
<organism evidence="1 2">
    <name type="scientific">Pontibacter ummariensis</name>
    <dbReference type="NCBI Taxonomy" id="1610492"/>
    <lineage>
        <taxon>Bacteria</taxon>
        <taxon>Pseudomonadati</taxon>
        <taxon>Bacteroidota</taxon>
        <taxon>Cytophagia</taxon>
        <taxon>Cytophagales</taxon>
        <taxon>Hymenobacteraceae</taxon>
        <taxon>Pontibacter</taxon>
    </lineage>
</organism>
<dbReference type="EMBL" id="FZOQ01000010">
    <property type="protein sequence ID" value="SNS65436.1"/>
    <property type="molecule type" value="Genomic_DNA"/>
</dbReference>
<proteinExistence type="predicted"/>
<evidence type="ECO:0000313" key="1">
    <source>
        <dbReference type="EMBL" id="SNS65436.1"/>
    </source>
</evidence>
<accession>A0A239G7W2</accession>